<protein>
    <submittedName>
        <fullName evidence="1">Uncharacterized protein</fullName>
    </submittedName>
</protein>
<gene>
    <name evidence="1" type="ORF">THITE_2133107</name>
</gene>
<organism evidence="1 2">
    <name type="scientific">Thermothielavioides terrestris (strain ATCC 38088 / NRRL 8126)</name>
    <name type="common">Thielavia terrestris</name>
    <dbReference type="NCBI Taxonomy" id="578455"/>
    <lineage>
        <taxon>Eukaryota</taxon>
        <taxon>Fungi</taxon>
        <taxon>Dikarya</taxon>
        <taxon>Ascomycota</taxon>
        <taxon>Pezizomycotina</taxon>
        <taxon>Sordariomycetes</taxon>
        <taxon>Sordariomycetidae</taxon>
        <taxon>Sordariales</taxon>
        <taxon>Chaetomiaceae</taxon>
        <taxon>Thermothielavioides</taxon>
        <taxon>Thermothielavioides terrestris</taxon>
    </lineage>
</organism>
<dbReference type="eggNOG" id="ENOG502SUXP">
    <property type="taxonomic scope" value="Eukaryota"/>
</dbReference>
<evidence type="ECO:0000313" key="1">
    <source>
        <dbReference type="EMBL" id="AEO71814.1"/>
    </source>
</evidence>
<dbReference type="EMBL" id="CP003014">
    <property type="protein sequence ID" value="AEO71814.1"/>
    <property type="molecule type" value="Genomic_DNA"/>
</dbReference>
<proteinExistence type="predicted"/>
<accession>G2RG71</accession>
<dbReference type="KEGG" id="ttt:THITE_2133107"/>
<dbReference type="HOGENOM" id="CLU_097660_0_0_1"/>
<dbReference type="RefSeq" id="XP_003658150.1">
    <property type="nucleotide sequence ID" value="XM_003658102.1"/>
</dbReference>
<name>G2RG71_THETT</name>
<dbReference type="GeneID" id="11522206"/>
<dbReference type="AlphaFoldDB" id="G2RG71"/>
<reference evidence="1 2" key="1">
    <citation type="journal article" date="2011" name="Nat. Biotechnol.">
        <title>Comparative genomic analysis of the thermophilic biomass-degrading fungi Myceliophthora thermophila and Thielavia terrestris.</title>
        <authorList>
            <person name="Berka R.M."/>
            <person name="Grigoriev I.V."/>
            <person name="Otillar R."/>
            <person name="Salamov A."/>
            <person name="Grimwood J."/>
            <person name="Reid I."/>
            <person name="Ishmael N."/>
            <person name="John T."/>
            <person name="Darmond C."/>
            <person name="Moisan M.-C."/>
            <person name="Henrissat B."/>
            <person name="Coutinho P.M."/>
            <person name="Lombard V."/>
            <person name="Natvig D.O."/>
            <person name="Lindquist E."/>
            <person name="Schmutz J."/>
            <person name="Lucas S."/>
            <person name="Harris P."/>
            <person name="Powlowski J."/>
            <person name="Bellemare A."/>
            <person name="Taylor D."/>
            <person name="Butler G."/>
            <person name="de Vries R.P."/>
            <person name="Allijn I.E."/>
            <person name="van den Brink J."/>
            <person name="Ushinsky S."/>
            <person name="Storms R."/>
            <person name="Powell A.J."/>
            <person name="Paulsen I.T."/>
            <person name="Elbourne L.D.H."/>
            <person name="Baker S.E."/>
            <person name="Magnuson J."/>
            <person name="LaBoissiere S."/>
            <person name="Clutterbuck A.J."/>
            <person name="Martinez D."/>
            <person name="Wogulis M."/>
            <person name="de Leon A.L."/>
            <person name="Rey M.W."/>
            <person name="Tsang A."/>
        </authorList>
    </citation>
    <scope>NUCLEOTIDE SEQUENCE [LARGE SCALE GENOMIC DNA]</scope>
    <source>
        <strain evidence="2">ATCC 38088 / NRRL 8126</strain>
    </source>
</reference>
<dbReference type="OrthoDB" id="4358740at2759"/>
<dbReference type="Proteomes" id="UP000008181">
    <property type="component" value="Chromosome 6"/>
</dbReference>
<sequence>MIGCPFGVPNESDTETNSTMTSWVYDGGPDGNGQNFQGEGTVLVRNTLASRRKTRVTELLQKQSPTRIAVFLRKKSPLYSLGNDEVLARACSTLGIDPVASRAQLMTIYKWDRLTIFVFNVWYGDYDWAIAHHKVDLPVVLVDYGKKVSTTRVCSPEFRDEVNHFVARQHELHGWDSKPPYLEDHTLPGNVPTYPNPRCVTVVGPDGVARRQVKTPPPGSTSAYASGAGSKEVLCHTNNAVREGGGESG</sequence>
<evidence type="ECO:0000313" key="2">
    <source>
        <dbReference type="Proteomes" id="UP000008181"/>
    </source>
</evidence>
<keyword evidence="2" id="KW-1185">Reference proteome</keyword>